<reference evidence="10 11" key="1">
    <citation type="submission" date="2024-02" db="EMBL/GenBank/DDBJ databases">
        <title>Bifidobacterium honeyensis sp. nov., isolated from the comb honey.</title>
        <authorList>
            <person name="Liu W."/>
            <person name="Li Y."/>
        </authorList>
    </citation>
    <scope>NUCLEOTIDE SEQUENCE [LARGE SCALE GENOMIC DNA]</scope>
    <source>
        <strain evidence="10 11">IMAU50988</strain>
    </source>
</reference>
<feature type="transmembrane region" description="Helical" evidence="8">
    <location>
        <begin position="373"/>
        <end position="393"/>
    </location>
</feature>
<evidence type="ECO:0000256" key="4">
    <source>
        <dbReference type="ARBA" id="ARBA00022692"/>
    </source>
</evidence>
<feature type="compositionally biased region" description="Basic and acidic residues" evidence="7">
    <location>
        <begin position="201"/>
        <end position="210"/>
    </location>
</feature>
<evidence type="ECO:0000256" key="5">
    <source>
        <dbReference type="ARBA" id="ARBA00022989"/>
    </source>
</evidence>
<keyword evidence="4 8" id="KW-0812">Transmembrane</keyword>
<comment type="caution">
    <text evidence="10">The sequence shown here is derived from an EMBL/GenBank/DDBJ whole genome shotgun (WGS) entry which is preliminary data.</text>
</comment>
<feature type="transmembrane region" description="Helical" evidence="8">
    <location>
        <begin position="95"/>
        <end position="116"/>
    </location>
</feature>
<proteinExistence type="inferred from homology"/>
<dbReference type="Proteomes" id="UP001373159">
    <property type="component" value="Unassembled WGS sequence"/>
</dbReference>
<dbReference type="Pfam" id="PF07690">
    <property type="entry name" value="MFS_1"/>
    <property type="match status" value="1"/>
</dbReference>
<evidence type="ECO:0000256" key="8">
    <source>
        <dbReference type="SAM" id="Phobius"/>
    </source>
</evidence>
<keyword evidence="3" id="KW-0813">Transport</keyword>
<sequence length="403" mass="42254">MAGLLLAVIYLAFISLGLPDSILGAAWPSMSRGLGVPFSWAGGISMVISTGTVISALLSERVTRRLGVGRVTACSVGLTALSLLGFSLAPSYWVLLALALPYGLGAGGVDAALNNYVAVHYASRHMSWLHCMWGVGAAIGPYVMGFALSRGQGWPWGYRYIALAQAVLTLVIVASLPLWQGEGGGAGRRRSRGSVPPPDQPRQDSGEDRGPIPLREVVCIPGVADVMLAFFCYCGIETTVGLWASTYMTLEGGLDRVAAARWASLFYLGITAGRALGGFLTMKFNDPVMVRSGQAILLAGILCVFLPSPGQWTRLAGLILVGLGAAPIYPCMIHATPAHFGVRRSQAVIGVQMASANAGSLLAPPVFGLMAGHFSIALFPAYLLLLLAGMVLGHERLEARSAA</sequence>
<evidence type="ECO:0000313" key="11">
    <source>
        <dbReference type="Proteomes" id="UP001373159"/>
    </source>
</evidence>
<dbReference type="SUPFAM" id="SSF103473">
    <property type="entry name" value="MFS general substrate transporter"/>
    <property type="match status" value="1"/>
</dbReference>
<feature type="transmembrane region" description="Helical" evidence="8">
    <location>
        <begin position="217"/>
        <end position="244"/>
    </location>
</feature>
<dbReference type="PANTHER" id="PTHR23514:SF3">
    <property type="entry name" value="BYPASS OF STOP CODON PROTEIN 6"/>
    <property type="match status" value="1"/>
</dbReference>
<protein>
    <submittedName>
        <fullName evidence="10">MFS transporter</fullName>
    </submittedName>
</protein>
<accession>A0ABU8ZLW7</accession>
<dbReference type="RefSeq" id="WP_340468760.1">
    <property type="nucleotide sequence ID" value="NZ_JBANBB010000001.1"/>
</dbReference>
<name>A0ABU8ZLW7_9BIFI</name>
<dbReference type="EMBL" id="JBANBB010000001">
    <property type="protein sequence ID" value="MEK0306240.1"/>
    <property type="molecule type" value="Genomic_DNA"/>
</dbReference>
<feature type="domain" description="Major facilitator superfamily (MFS) profile" evidence="9">
    <location>
        <begin position="5"/>
        <end position="401"/>
    </location>
</feature>
<feature type="region of interest" description="Disordered" evidence="7">
    <location>
        <begin position="181"/>
        <end position="210"/>
    </location>
</feature>
<evidence type="ECO:0000259" key="9">
    <source>
        <dbReference type="PROSITE" id="PS50850"/>
    </source>
</evidence>
<feature type="transmembrane region" description="Helical" evidence="8">
    <location>
        <begin position="315"/>
        <end position="335"/>
    </location>
</feature>
<feature type="transmembrane region" description="Helical" evidence="8">
    <location>
        <begin position="71"/>
        <end position="89"/>
    </location>
</feature>
<evidence type="ECO:0000256" key="1">
    <source>
        <dbReference type="ARBA" id="ARBA00004651"/>
    </source>
</evidence>
<keyword evidence="6 8" id="KW-0472">Membrane</keyword>
<comment type="similarity">
    <text evidence="2">Belongs to the major facilitator superfamily.</text>
</comment>
<feature type="transmembrane region" description="Helical" evidence="8">
    <location>
        <begin position="160"/>
        <end position="179"/>
    </location>
</feature>
<comment type="subcellular location">
    <subcellularLocation>
        <location evidence="1">Cell membrane</location>
        <topology evidence="1">Multi-pass membrane protein</topology>
    </subcellularLocation>
</comment>
<evidence type="ECO:0000256" key="3">
    <source>
        <dbReference type="ARBA" id="ARBA00022448"/>
    </source>
</evidence>
<evidence type="ECO:0000256" key="7">
    <source>
        <dbReference type="SAM" id="MobiDB-lite"/>
    </source>
</evidence>
<dbReference type="InterPro" id="IPR011701">
    <property type="entry name" value="MFS"/>
</dbReference>
<dbReference type="Gene3D" id="1.20.1250.20">
    <property type="entry name" value="MFS general substrate transporter like domains"/>
    <property type="match status" value="1"/>
</dbReference>
<feature type="transmembrane region" description="Helical" evidence="8">
    <location>
        <begin position="288"/>
        <end position="309"/>
    </location>
</feature>
<dbReference type="PANTHER" id="PTHR23514">
    <property type="entry name" value="BYPASS OF STOP CODON PROTEIN 6"/>
    <property type="match status" value="1"/>
</dbReference>
<keyword evidence="5 8" id="KW-1133">Transmembrane helix</keyword>
<feature type="transmembrane region" description="Helical" evidence="8">
    <location>
        <begin position="264"/>
        <end position="281"/>
    </location>
</feature>
<dbReference type="PROSITE" id="PS50850">
    <property type="entry name" value="MFS"/>
    <property type="match status" value="1"/>
</dbReference>
<organism evidence="10 11">
    <name type="scientific">Bifidobacterium favimelis</name>
    <dbReference type="NCBI Taxonomy" id="3122979"/>
    <lineage>
        <taxon>Bacteria</taxon>
        <taxon>Bacillati</taxon>
        <taxon>Actinomycetota</taxon>
        <taxon>Actinomycetes</taxon>
        <taxon>Bifidobacteriales</taxon>
        <taxon>Bifidobacteriaceae</taxon>
        <taxon>Bifidobacterium</taxon>
    </lineage>
</organism>
<dbReference type="InterPro" id="IPR020846">
    <property type="entry name" value="MFS_dom"/>
</dbReference>
<dbReference type="InterPro" id="IPR051788">
    <property type="entry name" value="MFS_Transporter"/>
</dbReference>
<evidence type="ECO:0000256" key="6">
    <source>
        <dbReference type="ARBA" id="ARBA00023136"/>
    </source>
</evidence>
<feature type="transmembrane region" description="Helical" evidence="8">
    <location>
        <begin position="40"/>
        <end position="59"/>
    </location>
</feature>
<feature type="transmembrane region" description="Helical" evidence="8">
    <location>
        <begin position="128"/>
        <end position="148"/>
    </location>
</feature>
<gene>
    <name evidence="10" type="ORF">V8P97_01965</name>
</gene>
<feature type="transmembrane region" description="Helical" evidence="8">
    <location>
        <begin position="347"/>
        <end position="367"/>
    </location>
</feature>
<evidence type="ECO:0000313" key="10">
    <source>
        <dbReference type="EMBL" id="MEK0306240.1"/>
    </source>
</evidence>
<keyword evidence="11" id="KW-1185">Reference proteome</keyword>
<evidence type="ECO:0000256" key="2">
    <source>
        <dbReference type="ARBA" id="ARBA00008335"/>
    </source>
</evidence>
<dbReference type="InterPro" id="IPR036259">
    <property type="entry name" value="MFS_trans_sf"/>
</dbReference>